<dbReference type="Proteomes" id="UP001320706">
    <property type="component" value="Unassembled WGS sequence"/>
</dbReference>
<keyword evidence="2" id="KW-1185">Reference proteome</keyword>
<sequence>MDISAIGRVPSSDPMIDATGLEINSLSINEKGTHALLGGREIFKTVRVGGPEGENTCSEAVNLQSILRTRAASKRRQPPRIDIHDVAWAKGSHDNVIAAATANGSIAFYDLNRPDVEIETFREHQRQVHNVTFNPFAGHLLLSASQDGTVRLWDLRDLTKDVGSFSSRTTYSGRSDGVRDVKWSPTDGVQFAMSTDSGYIQKWDWTMMKAPKIKLVAHSKTCHTIDWHADGTHLMSASADKTVKVWDFKADGKQQKARWEIKTPFPVRLARWRPPCQSSLPEDSGARQCTQVVTVYDTENPMVHIWDFRRPLLPFRELACHDTAPTDLLWHSQDLIWSVGREGTFQQSDVKYAQKIMDKRPMQACSVSPLGEVHLASQRRQSPPKHSMDYDARTSLGERSLTPDGPGERFSRGSADDSLDESFLSTSYTKRRRHMRTGSYKGSRSLADTVSSTEQTNTKKERILDLGIVMSRRKTFKPGQLAARGPVPGSTNALLLMYFAQKYKARPYSDPPTVEALLSVHEILEHNAHFAQQASMYRMAQSWRIAGLAIKTELHRRALRAREVRLQNGLSVRRSITGDSPIVKKARKYLTSERRNSSKPTTPIARPFQTSGNLHVGGGESTSNVPTPLARPRESNGSSFQHGLAPLPDLEKDEGLTLPPSLASHSNIASGDQKEDAKPDMRSDDSRSSKHAWDGPPQSQHEKRTLMNNWRSQPKEPLNIEPVGMEGMQMPPRLFKHDSDESFGMFPSVSDSKGASLPRSYASSQSQVMDAVRDQLENSNEQHTIDYGSTSSSDFMSSDNEAPHVRHQSSDIDPYAQPSDTLTDLVLSPSPHSPEKIVGTAATDIPRITDTSNGSRDITRDMQTLALNNQQSFSSESELVMSSNGSFHSNSGQVAAVDTMEASGTIIPDHPQRLRRDRGSSITKPTTLAHAVVSAPAALSTKSAVDPSKEPFIPDDFLPSSFSLSAGTATPDTRERVDIASNITCLSSLHASKLRVRPRAIAIPGPPRARQKACRVGADGPPSPRPQPTCSPAWTAMMDQQHNDNVLDPRLIPAPAAYPQTPFPGQTQHPYAGAPSQDVRRQLGPRDDHMSGAPSGSQRADQPYYGYPAHKSSEEGEIASIEIPQTDGDDYSNNEYGNQSRKRQKKSDNRVAELEKKLDALTAALHSQQQGGTINLQALTGISPSAHETREEDKPISRPGHDLPSLLTQSSGPPAHPSLPWTSGSWAESKPDTSAASNKRRRTTDEAQESRRTPSYPISNTDNRSPASIAAPQQAPRARPDKEPEVLGVADPILDSRDLFFRRQLYHADPDVIIARIRSIVEPAIAKEVFHRYVNDLAPHLPAVVFPAGTTADEVLESKPVLFLCILAAAGQKFVTYEVGQELSKEAVAAIADCVVRNAAKSLELIQALQVAVLWWKPPDRAGQANFYQFIHMAAVMALDIGLGKRFNAAKARRGFWGSGQDLPPGQPTMLVDSDTVEARRAWLACYYLCASTSMVLRRPNLIRWTNYMHECVEVLETSPDALPSDRYFVQHIRIQHLCEDIGSSFSMDDSSATTISISDPKVTYALTVLENQLNDWESNIPDDLRKPELLFFKDVTSLYLHEIALHVNHNTDDFKIPFTEESLKSGNRHLETLTPKQMAAVEACLSSTHRMLDTYCNFGPDKLQQLPTLLYFVRCIYAVIVLIKLHIAVTLPDSELGKIVKKEDLKASQYLDGLWKAYTSMKVSDLYRQHHKILRILGVLREWFGTHHDGDSLAQSETDHRPKPTGQIEKQAKRQQWPPKGDSRLHVLSEAAAAGSDDRSKSNLPHTQQHPSGTERSWTFDSPSAVPYSQTREQRDAGNNMHSPFSFSTTTTQNNGSLDTSYGAPASSSTVMTPFGAGNTFPNSPYGGSLNAPSDNFDWTAGLDFEQAVDVALRDFDMSGDLGDWFVGDGPGAFQLPPDPAAPGAAKW</sequence>
<proteinExistence type="predicted"/>
<organism evidence="1 2">
    <name type="scientific">Zalaria obscura</name>
    <dbReference type="NCBI Taxonomy" id="2024903"/>
    <lineage>
        <taxon>Eukaryota</taxon>
        <taxon>Fungi</taxon>
        <taxon>Dikarya</taxon>
        <taxon>Ascomycota</taxon>
        <taxon>Pezizomycotina</taxon>
        <taxon>Dothideomycetes</taxon>
        <taxon>Dothideomycetidae</taxon>
        <taxon>Dothideales</taxon>
        <taxon>Zalariaceae</taxon>
        <taxon>Zalaria</taxon>
    </lineage>
</organism>
<protein>
    <submittedName>
        <fullName evidence="1">SEA (Seh1-associated) complex subunit</fullName>
    </submittedName>
</protein>
<gene>
    <name evidence="1" type="primary">RTC1</name>
    <name evidence="1" type="ORF">M8818_006467</name>
</gene>
<comment type="caution">
    <text evidence="1">The sequence shown here is derived from an EMBL/GenBank/DDBJ whole genome shotgun (WGS) entry which is preliminary data.</text>
</comment>
<evidence type="ECO:0000313" key="2">
    <source>
        <dbReference type="Proteomes" id="UP001320706"/>
    </source>
</evidence>
<evidence type="ECO:0000313" key="1">
    <source>
        <dbReference type="EMBL" id="KAK8198600.1"/>
    </source>
</evidence>
<name>A0ACC3S6B8_9PEZI</name>
<dbReference type="EMBL" id="JAMKPW020000040">
    <property type="protein sequence ID" value="KAK8198600.1"/>
    <property type="molecule type" value="Genomic_DNA"/>
</dbReference>
<reference evidence="1" key="1">
    <citation type="submission" date="2024-02" db="EMBL/GenBank/DDBJ databases">
        <title>Metagenome Assembled Genome of Zalaria obscura JY119.</title>
        <authorList>
            <person name="Vighnesh L."/>
            <person name="Jagadeeshwari U."/>
            <person name="Venkata Ramana C."/>
            <person name="Sasikala C."/>
        </authorList>
    </citation>
    <scope>NUCLEOTIDE SEQUENCE</scope>
    <source>
        <strain evidence="1">JY119</strain>
    </source>
</reference>
<accession>A0ACC3S6B8</accession>